<sequence>MQAALARSIELGEFGISVAAYHRGELIVDAFAGVADKTTEKPVDAQTLFPVFSVTKGVTALALHIQAERGFVDLNAPVAQYWPEFATNGKEGITVEHVLSHRAGIPQMPASTPGELADWEWMVQRVAEATPVFEPGKHNAYHVLVWGWIVGEIVRRTDPCGRSFRDFVRDEICSPLDVGDFHLGVSDDDLQRVATLYGGGDFGMVDTYGTAPPGVFPGGEIHNLRVMQQAVDPGAGAIATAQSVARIFAAIANGGELGGTRLLSTSRAGGLTRLREGAKDQDKILPIPVWFGAAGFWLGGEPGASDPIVGDHRDIVYSPGAGGSMAWADLREGLAVAICHNNMDTPMVTEPERTYAPIVDVIRRIVAERRGVLG</sequence>
<reference evidence="2" key="1">
    <citation type="journal article" date="2021" name="Nat. Commun.">
        <title>Genetic determinants of endophytism in the Arabidopsis root mycobiome.</title>
        <authorList>
            <person name="Mesny F."/>
            <person name="Miyauchi S."/>
            <person name="Thiergart T."/>
            <person name="Pickel B."/>
            <person name="Atanasova L."/>
            <person name="Karlsson M."/>
            <person name="Huettel B."/>
            <person name="Barry K.W."/>
            <person name="Haridas S."/>
            <person name="Chen C."/>
            <person name="Bauer D."/>
            <person name="Andreopoulos W."/>
            <person name="Pangilinan J."/>
            <person name="LaButti K."/>
            <person name="Riley R."/>
            <person name="Lipzen A."/>
            <person name="Clum A."/>
            <person name="Drula E."/>
            <person name="Henrissat B."/>
            <person name="Kohler A."/>
            <person name="Grigoriev I.V."/>
            <person name="Martin F.M."/>
            <person name="Hacquard S."/>
        </authorList>
    </citation>
    <scope>NUCLEOTIDE SEQUENCE</scope>
    <source>
        <strain evidence="2">MPI-SDFR-AT-0117</strain>
    </source>
</reference>
<dbReference type="PANTHER" id="PTHR43319">
    <property type="entry name" value="BETA-LACTAMASE-RELATED"/>
    <property type="match status" value="1"/>
</dbReference>
<dbReference type="EMBL" id="JAGSXJ010000018">
    <property type="protein sequence ID" value="KAH6682149.1"/>
    <property type="molecule type" value="Genomic_DNA"/>
</dbReference>
<proteinExistence type="predicted"/>
<dbReference type="Proteomes" id="UP000770015">
    <property type="component" value="Unassembled WGS sequence"/>
</dbReference>
<comment type="caution">
    <text evidence="2">The sequence shown here is derived from an EMBL/GenBank/DDBJ whole genome shotgun (WGS) entry which is preliminary data.</text>
</comment>
<dbReference type="Gene3D" id="3.40.710.10">
    <property type="entry name" value="DD-peptidase/beta-lactamase superfamily"/>
    <property type="match status" value="1"/>
</dbReference>
<organism evidence="2 3">
    <name type="scientific">Plectosphaerella plurivora</name>
    <dbReference type="NCBI Taxonomy" id="936078"/>
    <lineage>
        <taxon>Eukaryota</taxon>
        <taxon>Fungi</taxon>
        <taxon>Dikarya</taxon>
        <taxon>Ascomycota</taxon>
        <taxon>Pezizomycotina</taxon>
        <taxon>Sordariomycetes</taxon>
        <taxon>Hypocreomycetidae</taxon>
        <taxon>Glomerellales</taxon>
        <taxon>Plectosphaerellaceae</taxon>
        <taxon>Plectosphaerella</taxon>
    </lineage>
</organism>
<dbReference type="Pfam" id="PF00144">
    <property type="entry name" value="Beta-lactamase"/>
    <property type="match status" value="1"/>
</dbReference>
<dbReference type="InterPro" id="IPR001466">
    <property type="entry name" value="Beta-lactam-related"/>
</dbReference>
<dbReference type="OrthoDB" id="5946976at2759"/>
<dbReference type="InterPro" id="IPR052907">
    <property type="entry name" value="Beta-lactamase/esterase"/>
</dbReference>
<gene>
    <name evidence="2" type="ORF">F5X68DRAFT_137985</name>
</gene>
<dbReference type="PANTHER" id="PTHR43319:SF3">
    <property type="entry name" value="BETA-LACTAMASE-RELATED DOMAIN-CONTAINING PROTEIN"/>
    <property type="match status" value="1"/>
</dbReference>
<dbReference type="InterPro" id="IPR012338">
    <property type="entry name" value="Beta-lactam/transpept-like"/>
</dbReference>
<accession>A0A9P9A6K1</accession>
<evidence type="ECO:0000313" key="2">
    <source>
        <dbReference type="EMBL" id="KAH6682149.1"/>
    </source>
</evidence>
<dbReference type="AlphaFoldDB" id="A0A9P9A6K1"/>
<evidence type="ECO:0000259" key="1">
    <source>
        <dbReference type="Pfam" id="PF00144"/>
    </source>
</evidence>
<protein>
    <submittedName>
        <fullName evidence="2">Beta-lactamase/transpeptidase-like protein</fullName>
    </submittedName>
</protein>
<name>A0A9P9A6K1_9PEZI</name>
<feature type="domain" description="Beta-lactamase-related" evidence="1">
    <location>
        <begin position="14"/>
        <end position="348"/>
    </location>
</feature>
<evidence type="ECO:0000313" key="3">
    <source>
        <dbReference type="Proteomes" id="UP000770015"/>
    </source>
</evidence>
<dbReference type="SUPFAM" id="SSF56601">
    <property type="entry name" value="beta-lactamase/transpeptidase-like"/>
    <property type="match status" value="1"/>
</dbReference>
<keyword evidence="3" id="KW-1185">Reference proteome</keyword>